<dbReference type="PROSITE" id="PS50110">
    <property type="entry name" value="RESPONSE_REGULATORY"/>
    <property type="match status" value="1"/>
</dbReference>
<dbReference type="RefSeq" id="WP_386718211.1">
    <property type="nucleotide sequence ID" value="NZ_JBHRSZ010000002.1"/>
</dbReference>
<comment type="caution">
    <text evidence="1">Lacks conserved residue(s) required for the propagation of feature annotation.</text>
</comment>
<dbReference type="SMART" id="SM00448">
    <property type="entry name" value="REC"/>
    <property type="match status" value="1"/>
</dbReference>
<dbReference type="Pfam" id="PF00072">
    <property type="entry name" value="Response_reg"/>
    <property type="match status" value="1"/>
</dbReference>
<dbReference type="EMBL" id="JBHRSZ010000002">
    <property type="protein sequence ID" value="MFC3150780.1"/>
    <property type="molecule type" value="Genomic_DNA"/>
</dbReference>
<protein>
    <submittedName>
        <fullName evidence="4">ANTAR domain-containing response regulator</fullName>
    </submittedName>
</protein>
<accession>A0ABV7HAC6</accession>
<organism evidence="4 5">
    <name type="scientific">Litoribrevibacter euphylliae</name>
    <dbReference type="NCBI Taxonomy" id="1834034"/>
    <lineage>
        <taxon>Bacteria</taxon>
        <taxon>Pseudomonadati</taxon>
        <taxon>Pseudomonadota</taxon>
        <taxon>Gammaproteobacteria</taxon>
        <taxon>Oceanospirillales</taxon>
        <taxon>Oceanospirillaceae</taxon>
        <taxon>Litoribrevibacter</taxon>
    </lineage>
</organism>
<comment type="caution">
    <text evidence="4">The sequence shown here is derived from an EMBL/GenBank/DDBJ whole genome shotgun (WGS) entry which is preliminary data.</text>
</comment>
<dbReference type="InterPro" id="IPR005561">
    <property type="entry name" value="ANTAR"/>
</dbReference>
<dbReference type="SMART" id="SM01012">
    <property type="entry name" value="ANTAR"/>
    <property type="match status" value="1"/>
</dbReference>
<feature type="domain" description="Response regulatory" evidence="2">
    <location>
        <begin position="8"/>
        <end position="122"/>
    </location>
</feature>
<dbReference type="InterPro" id="IPR001789">
    <property type="entry name" value="Sig_transdc_resp-reg_receiver"/>
</dbReference>
<name>A0ABV7HAC6_9GAMM</name>
<dbReference type="Gene3D" id="3.40.50.2300">
    <property type="match status" value="1"/>
</dbReference>
<gene>
    <name evidence="4" type="ORF">ACFOEK_07060</name>
</gene>
<feature type="domain" description="ANTAR" evidence="3">
    <location>
        <begin position="128"/>
        <end position="189"/>
    </location>
</feature>
<dbReference type="Proteomes" id="UP001595476">
    <property type="component" value="Unassembled WGS sequence"/>
</dbReference>
<dbReference type="PROSITE" id="PS50921">
    <property type="entry name" value="ANTAR"/>
    <property type="match status" value="1"/>
</dbReference>
<dbReference type="PANTHER" id="PTHR43367">
    <property type="match status" value="1"/>
</dbReference>
<dbReference type="InterPro" id="IPR008327">
    <property type="entry name" value="Sig_transdc_resp-reg_antiterm"/>
</dbReference>
<evidence type="ECO:0000313" key="4">
    <source>
        <dbReference type="EMBL" id="MFC3150780.1"/>
    </source>
</evidence>
<reference evidence="5" key="1">
    <citation type="journal article" date="2019" name="Int. J. Syst. Evol. Microbiol.">
        <title>The Global Catalogue of Microorganisms (GCM) 10K type strain sequencing project: providing services to taxonomists for standard genome sequencing and annotation.</title>
        <authorList>
            <consortium name="The Broad Institute Genomics Platform"/>
            <consortium name="The Broad Institute Genome Sequencing Center for Infectious Disease"/>
            <person name="Wu L."/>
            <person name="Ma J."/>
        </authorList>
    </citation>
    <scope>NUCLEOTIDE SEQUENCE [LARGE SCALE GENOMIC DNA]</scope>
    <source>
        <strain evidence="5">KCTC 52438</strain>
    </source>
</reference>
<dbReference type="InterPro" id="IPR036388">
    <property type="entry name" value="WH-like_DNA-bd_sf"/>
</dbReference>
<evidence type="ECO:0000259" key="2">
    <source>
        <dbReference type="PROSITE" id="PS50110"/>
    </source>
</evidence>
<dbReference type="Pfam" id="PF03861">
    <property type="entry name" value="ANTAR"/>
    <property type="match status" value="1"/>
</dbReference>
<evidence type="ECO:0000259" key="3">
    <source>
        <dbReference type="PROSITE" id="PS50921"/>
    </source>
</evidence>
<dbReference type="InterPro" id="IPR011006">
    <property type="entry name" value="CheY-like_superfamily"/>
</dbReference>
<dbReference type="Gene3D" id="1.10.10.10">
    <property type="entry name" value="Winged helix-like DNA-binding domain superfamily/Winged helix DNA-binding domain"/>
    <property type="match status" value="1"/>
</dbReference>
<evidence type="ECO:0000256" key="1">
    <source>
        <dbReference type="PROSITE-ProRule" id="PRU00169"/>
    </source>
</evidence>
<dbReference type="PANTHER" id="PTHR43367:SF1">
    <property type="entry name" value="TWO-COMPONENT RESPONSE REGULATOR-LIKE APRR6-RELATED"/>
    <property type="match status" value="1"/>
</dbReference>
<dbReference type="PIRSF" id="PIRSF036382">
    <property type="entry name" value="RR_antiterm"/>
    <property type="match status" value="1"/>
</dbReference>
<dbReference type="SUPFAM" id="SSF52172">
    <property type="entry name" value="CheY-like"/>
    <property type="match status" value="1"/>
</dbReference>
<sequence>MTLASQSTVLLVDTTQIQSSLLKHALEDESYHVVGHLSDIVNLVDRVQDSNAEIVVLSTDSPNDELIHQLSMLSHRAPRPVIMFAEQDAPAVIEQVVKSGVSAYVAAEIHPHRIRSIITVAVARFKEQQSLIGELNKAKNQLAGRKIIERAKGLLMDQQDINEEEAYTKLRKMAMDKGEPLSTVAQSVVDVLSL</sequence>
<proteinExistence type="predicted"/>
<evidence type="ECO:0000313" key="5">
    <source>
        <dbReference type="Proteomes" id="UP001595476"/>
    </source>
</evidence>
<keyword evidence="5" id="KW-1185">Reference proteome</keyword>